<dbReference type="InterPro" id="IPR006342">
    <property type="entry name" value="FkbM_mtfrase"/>
</dbReference>
<keyword evidence="2" id="KW-0489">Methyltransferase</keyword>
<protein>
    <submittedName>
        <fullName evidence="2">FkbM family methyltransferase</fullName>
    </submittedName>
</protein>
<keyword evidence="3" id="KW-1185">Reference proteome</keyword>
<dbReference type="InterPro" id="IPR029063">
    <property type="entry name" value="SAM-dependent_MTases_sf"/>
</dbReference>
<feature type="domain" description="Methyltransferase FkbM" evidence="1">
    <location>
        <begin position="32"/>
        <end position="187"/>
    </location>
</feature>
<dbReference type="PANTHER" id="PTHR34203">
    <property type="entry name" value="METHYLTRANSFERASE, FKBM FAMILY PROTEIN"/>
    <property type="match status" value="1"/>
</dbReference>
<dbReference type="GO" id="GO:0032259">
    <property type="term" value="P:methylation"/>
    <property type="evidence" value="ECO:0007669"/>
    <property type="project" value="UniProtKB-KW"/>
</dbReference>
<dbReference type="AlphaFoldDB" id="A0A7C9V0V3"/>
<dbReference type="EMBL" id="JAAIYP010000042">
    <property type="protein sequence ID" value="NFV81573.1"/>
    <property type="molecule type" value="Genomic_DNA"/>
</dbReference>
<gene>
    <name evidence="2" type="ORF">G4223_15800</name>
</gene>
<keyword evidence="2" id="KW-0808">Transferase</keyword>
<dbReference type="PANTHER" id="PTHR34203:SF15">
    <property type="entry name" value="SLL1173 PROTEIN"/>
    <property type="match status" value="1"/>
</dbReference>
<sequence length="239" mass="26089">MTMHTRSGLACVSGHTFVADPLGEDSLVVDLGGAAGDFAETVNSWAGCRCHVVEAAPENVALIRETALVTKHHYAVGGVDGTARFAIAGQDSFHWGSVTALGDVPFTGEIEVPAITLDSLLRRVGADRVDLLKVDIEGAELAMFDTAGDDTLRRVAQITVEFHDFLDPAFKPAIERIKRRLAGLGFKVLVLTRRHHGDVLFVNQALVPVPAWRWWYWSVVVRYGRGLRRIAGRMFQSAA</sequence>
<comment type="caution">
    <text evidence="2">The sequence shown here is derived from an EMBL/GenBank/DDBJ whole genome shotgun (WGS) entry which is preliminary data.</text>
</comment>
<evidence type="ECO:0000259" key="1">
    <source>
        <dbReference type="Pfam" id="PF05050"/>
    </source>
</evidence>
<dbReference type="Proteomes" id="UP000480684">
    <property type="component" value="Unassembled WGS sequence"/>
</dbReference>
<name>A0A7C9V0V3_9PROT</name>
<organism evidence="2 3">
    <name type="scientific">Magnetospirillum aberrantis SpK</name>
    <dbReference type="NCBI Taxonomy" id="908842"/>
    <lineage>
        <taxon>Bacteria</taxon>
        <taxon>Pseudomonadati</taxon>
        <taxon>Pseudomonadota</taxon>
        <taxon>Alphaproteobacteria</taxon>
        <taxon>Rhodospirillales</taxon>
        <taxon>Rhodospirillaceae</taxon>
        <taxon>Magnetospirillum</taxon>
    </lineage>
</organism>
<evidence type="ECO:0000313" key="2">
    <source>
        <dbReference type="EMBL" id="NFV81573.1"/>
    </source>
</evidence>
<reference evidence="2 3" key="1">
    <citation type="submission" date="2020-02" db="EMBL/GenBank/DDBJ databases">
        <authorList>
            <person name="Dziuba M."/>
            <person name="Kuznetsov B."/>
            <person name="Mardanov A."/>
            <person name="Ravin N."/>
            <person name="Grouzdev D."/>
        </authorList>
    </citation>
    <scope>NUCLEOTIDE SEQUENCE [LARGE SCALE GENOMIC DNA]</scope>
    <source>
        <strain evidence="2 3">SpK</strain>
    </source>
</reference>
<dbReference type="GO" id="GO:0008168">
    <property type="term" value="F:methyltransferase activity"/>
    <property type="evidence" value="ECO:0007669"/>
    <property type="project" value="UniProtKB-KW"/>
</dbReference>
<evidence type="ECO:0000313" key="3">
    <source>
        <dbReference type="Proteomes" id="UP000480684"/>
    </source>
</evidence>
<accession>A0A7C9V0V3</accession>
<dbReference type="Pfam" id="PF05050">
    <property type="entry name" value="Methyltransf_21"/>
    <property type="match status" value="1"/>
</dbReference>
<dbReference type="SUPFAM" id="SSF53335">
    <property type="entry name" value="S-adenosyl-L-methionine-dependent methyltransferases"/>
    <property type="match status" value="1"/>
</dbReference>
<proteinExistence type="predicted"/>
<dbReference type="InterPro" id="IPR052514">
    <property type="entry name" value="SAM-dependent_MTase"/>
</dbReference>
<dbReference type="Gene3D" id="3.40.50.150">
    <property type="entry name" value="Vaccinia Virus protein VP39"/>
    <property type="match status" value="1"/>
</dbReference>
<dbReference type="NCBIfam" id="TIGR01444">
    <property type="entry name" value="fkbM_fam"/>
    <property type="match status" value="1"/>
</dbReference>